<dbReference type="Gene3D" id="1.10.540.10">
    <property type="entry name" value="Acyl-CoA dehydrogenase/oxidase, N-terminal domain"/>
    <property type="match status" value="1"/>
</dbReference>
<sequence>MAGNSGADFDLFRLSEEHEMLRESVRSLAEAKIAPFAAEVDEQGRFP</sequence>
<accession>A0ABW0VM34</accession>
<proteinExistence type="predicted"/>
<evidence type="ECO:0000259" key="1">
    <source>
        <dbReference type="Pfam" id="PF02771"/>
    </source>
</evidence>
<dbReference type="Proteomes" id="UP001596066">
    <property type="component" value="Unassembled WGS sequence"/>
</dbReference>
<evidence type="ECO:0000313" key="3">
    <source>
        <dbReference type="Proteomes" id="UP001596066"/>
    </source>
</evidence>
<dbReference type="InterPro" id="IPR009100">
    <property type="entry name" value="AcylCoA_DH/oxidase_NM_dom_sf"/>
</dbReference>
<feature type="non-terminal residue" evidence="2">
    <location>
        <position position="47"/>
    </location>
</feature>
<dbReference type="EMBL" id="JBHSOC010000112">
    <property type="protein sequence ID" value="MFC5646762.1"/>
    <property type="molecule type" value="Genomic_DNA"/>
</dbReference>
<feature type="domain" description="Acyl-CoA dehydrogenase/oxidase N-terminal" evidence="1">
    <location>
        <begin position="15"/>
        <end position="47"/>
    </location>
</feature>
<dbReference type="SUPFAM" id="SSF56645">
    <property type="entry name" value="Acyl-CoA dehydrogenase NM domain-like"/>
    <property type="match status" value="1"/>
</dbReference>
<gene>
    <name evidence="2" type="ORF">ACFPZF_36150</name>
</gene>
<protein>
    <submittedName>
        <fullName evidence="2">Acyl-CoA dehydrogenase family protein</fullName>
    </submittedName>
</protein>
<evidence type="ECO:0000313" key="2">
    <source>
        <dbReference type="EMBL" id="MFC5646762.1"/>
    </source>
</evidence>
<keyword evidence="3" id="KW-1185">Reference proteome</keyword>
<dbReference type="InterPro" id="IPR037069">
    <property type="entry name" value="AcylCoA_DH/ox_N_sf"/>
</dbReference>
<comment type="caution">
    <text evidence="2">The sequence shown here is derived from an EMBL/GenBank/DDBJ whole genome shotgun (WGS) entry which is preliminary data.</text>
</comment>
<dbReference type="RefSeq" id="WP_380232580.1">
    <property type="nucleotide sequence ID" value="NZ_JBHSOC010000112.1"/>
</dbReference>
<dbReference type="InterPro" id="IPR013786">
    <property type="entry name" value="AcylCoA_DH/ox_N"/>
</dbReference>
<name>A0ABW0VM34_9ACTN</name>
<dbReference type="Pfam" id="PF02771">
    <property type="entry name" value="Acyl-CoA_dh_N"/>
    <property type="match status" value="1"/>
</dbReference>
<organism evidence="2 3">
    <name type="scientific">Kitasatospora cinereorecta</name>
    <dbReference type="NCBI Taxonomy" id="285560"/>
    <lineage>
        <taxon>Bacteria</taxon>
        <taxon>Bacillati</taxon>
        <taxon>Actinomycetota</taxon>
        <taxon>Actinomycetes</taxon>
        <taxon>Kitasatosporales</taxon>
        <taxon>Streptomycetaceae</taxon>
        <taxon>Kitasatospora</taxon>
    </lineage>
</organism>
<reference evidence="3" key="1">
    <citation type="journal article" date="2019" name="Int. J. Syst. Evol. Microbiol.">
        <title>The Global Catalogue of Microorganisms (GCM) 10K type strain sequencing project: providing services to taxonomists for standard genome sequencing and annotation.</title>
        <authorList>
            <consortium name="The Broad Institute Genomics Platform"/>
            <consortium name="The Broad Institute Genome Sequencing Center for Infectious Disease"/>
            <person name="Wu L."/>
            <person name="Ma J."/>
        </authorList>
    </citation>
    <scope>NUCLEOTIDE SEQUENCE [LARGE SCALE GENOMIC DNA]</scope>
    <source>
        <strain evidence="3">CGMCC 4.1622</strain>
    </source>
</reference>